<evidence type="ECO:0000256" key="2">
    <source>
        <dbReference type="ARBA" id="ARBA00022448"/>
    </source>
</evidence>
<comment type="subcellular location">
    <subcellularLocation>
        <location evidence="1">Cell membrane</location>
        <topology evidence="1">Multi-pass membrane protein</topology>
    </subcellularLocation>
</comment>
<dbReference type="Pfam" id="PF00664">
    <property type="entry name" value="ABC_membrane"/>
    <property type="match status" value="1"/>
</dbReference>
<dbReference type="InterPro" id="IPR003593">
    <property type="entry name" value="AAA+_ATPase"/>
</dbReference>
<sequence length="644" mass="72412">MSAIVAETMRKTFFSVDIAWWRSNWRICKRIIGLLRPYWLSSLGAVISMILATVAALVVPWLLAWVIDVGIRGGQFHRLLLAAGAILLISALRGLFSYGQSYLSQAVSCHVAYDLRNQVYDHLQRLDFSFHDDAETGQLMSRLTVDIEGVRNFIPLGLLRALVAIVTFGAVAIILLQLDIFLALITLISVPLLMLLAVQVGKRLRPLWEKVQEENGVLGTIMQESLSGMRIVKSFAREPFEVEKYDRQNRKLRELNLEAMRLSAWNQPLMVLVLNLITVLLVWVGGVAVIGHQLSLGTLVAVTQYVLVLGTPTRTLGFMVTWFMRGISSAARIFEILDTPPAITDAPGARELRDVRGHVRYEHVSFAYAGGQEVLHDISIEARPGEIVAILGATGAGKSTLLHLLPRFYDVTAGRITIDGHDIRDLTLASLRRSVGLVLQDVFLFNATLRENIAYGVEEVSDEQIIAAAKIARIHDFICSLPNGYDTWVGERGVTLSGGQKQRIAIARTLLLNPRILILDDSTSSVDMETEYLIQQALEAVMRGRTTFVVASRLRTIKHAHQILILDRGRIVERGTHESLLARNGLYRRLYDLQLREQEEFEERYRQQRAMRYEREKRAQDEEREVKAQAGAEESCCQQRGGKR</sequence>
<feature type="region of interest" description="Disordered" evidence="8">
    <location>
        <begin position="614"/>
        <end position="644"/>
    </location>
</feature>
<dbReference type="SMART" id="SM00382">
    <property type="entry name" value="AAA"/>
    <property type="match status" value="1"/>
</dbReference>
<dbReference type="InterPro" id="IPR036640">
    <property type="entry name" value="ABC1_TM_sf"/>
</dbReference>
<dbReference type="FunFam" id="3.40.50.300:FF:000287">
    <property type="entry name" value="Multidrug ABC transporter ATP-binding protein"/>
    <property type="match status" value="1"/>
</dbReference>
<name>A0A455SY39_9CHLR</name>
<keyword evidence="2" id="KW-0813">Transport</keyword>
<evidence type="ECO:0000256" key="3">
    <source>
        <dbReference type="ARBA" id="ARBA00022692"/>
    </source>
</evidence>
<feature type="transmembrane region" description="Helical" evidence="9">
    <location>
        <begin position="79"/>
        <end position="96"/>
    </location>
</feature>
<evidence type="ECO:0000313" key="12">
    <source>
        <dbReference type="EMBL" id="BBH92590.1"/>
    </source>
</evidence>
<evidence type="ECO:0000259" key="11">
    <source>
        <dbReference type="PROSITE" id="PS50929"/>
    </source>
</evidence>
<evidence type="ECO:0000259" key="10">
    <source>
        <dbReference type="PROSITE" id="PS50893"/>
    </source>
</evidence>
<evidence type="ECO:0000256" key="1">
    <source>
        <dbReference type="ARBA" id="ARBA00004651"/>
    </source>
</evidence>
<dbReference type="PROSITE" id="PS50929">
    <property type="entry name" value="ABC_TM1F"/>
    <property type="match status" value="1"/>
</dbReference>
<feature type="compositionally biased region" description="Basic and acidic residues" evidence="8">
    <location>
        <begin position="614"/>
        <end position="627"/>
    </location>
</feature>
<dbReference type="PROSITE" id="PS00211">
    <property type="entry name" value="ABC_TRANSPORTER_1"/>
    <property type="match status" value="1"/>
</dbReference>
<dbReference type="GO" id="GO:0005524">
    <property type="term" value="F:ATP binding"/>
    <property type="evidence" value="ECO:0007669"/>
    <property type="project" value="UniProtKB-KW"/>
</dbReference>
<evidence type="ECO:0000256" key="4">
    <source>
        <dbReference type="ARBA" id="ARBA00022741"/>
    </source>
</evidence>
<keyword evidence="4" id="KW-0547">Nucleotide-binding</keyword>
<feature type="transmembrane region" description="Helical" evidence="9">
    <location>
        <begin position="38"/>
        <end position="67"/>
    </location>
</feature>
<gene>
    <name evidence="12" type="ORF">KTA_07890</name>
</gene>
<feature type="transmembrane region" description="Helical" evidence="9">
    <location>
        <begin position="302"/>
        <end position="324"/>
    </location>
</feature>
<dbReference type="GO" id="GO:0016887">
    <property type="term" value="F:ATP hydrolysis activity"/>
    <property type="evidence" value="ECO:0007669"/>
    <property type="project" value="InterPro"/>
</dbReference>
<keyword evidence="7 9" id="KW-0472">Membrane</keyword>
<dbReference type="Pfam" id="PF00005">
    <property type="entry name" value="ABC_tran"/>
    <property type="match status" value="1"/>
</dbReference>
<evidence type="ECO:0000256" key="7">
    <source>
        <dbReference type="ARBA" id="ARBA00023136"/>
    </source>
</evidence>
<dbReference type="EMBL" id="AP019377">
    <property type="protein sequence ID" value="BBH92590.1"/>
    <property type="molecule type" value="Genomic_DNA"/>
</dbReference>
<proteinExistence type="predicted"/>
<feature type="domain" description="ABC transmembrane type-1" evidence="11">
    <location>
        <begin position="43"/>
        <end position="325"/>
    </location>
</feature>
<dbReference type="InterPro" id="IPR027417">
    <property type="entry name" value="P-loop_NTPase"/>
</dbReference>
<keyword evidence="5 12" id="KW-0067">ATP-binding</keyword>
<feature type="transmembrane region" description="Helical" evidence="9">
    <location>
        <begin position="180"/>
        <end position="200"/>
    </location>
</feature>
<organism evidence="12">
    <name type="scientific">Thermogemmatispora argillosa</name>
    <dbReference type="NCBI Taxonomy" id="2045280"/>
    <lineage>
        <taxon>Bacteria</taxon>
        <taxon>Bacillati</taxon>
        <taxon>Chloroflexota</taxon>
        <taxon>Ktedonobacteria</taxon>
        <taxon>Thermogemmatisporales</taxon>
        <taxon>Thermogemmatisporaceae</taxon>
        <taxon>Thermogemmatispora</taxon>
    </lineage>
</organism>
<evidence type="ECO:0000256" key="5">
    <source>
        <dbReference type="ARBA" id="ARBA00022840"/>
    </source>
</evidence>
<evidence type="ECO:0000256" key="9">
    <source>
        <dbReference type="SAM" id="Phobius"/>
    </source>
</evidence>
<dbReference type="Gene3D" id="1.20.1560.10">
    <property type="entry name" value="ABC transporter type 1, transmembrane domain"/>
    <property type="match status" value="1"/>
</dbReference>
<feature type="transmembrane region" description="Helical" evidence="9">
    <location>
        <begin position="269"/>
        <end position="290"/>
    </location>
</feature>
<dbReference type="InterPro" id="IPR039421">
    <property type="entry name" value="Type_1_exporter"/>
</dbReference>
<dbReference type="PROSITE" id="PS50893">
    <property type="entry name" value="ABC_TRANSPORTER_2"/>
    <property type="match status" value="1"/>
</dbReference>
<accession>A0A455SY39</accession>
<dbReference type="InterPro" id="IPR017871">
    <property type="entry name" value="ABC_transporter-like_CS"/>
</dbReference>
<protein>
    <submittedName>
        <fullName evidence="12">ABC transporter ATP-binding protein</fullName>
    </submittedName>
</protein>
<feature type="domain" description="ABC transporter" evidence="10">
    <location>
        <begin position="359"/>
        <end position="593"/>
    </location>
</feature>
<evidence type="ECO:0000256" key="6">
    <source>
        <dbReference type="ARBA" id="ARBA00022989"/>
    </source>
</evidence>
<feature type="transmembrane region" description="Helical" evidence="9">
    <location>
        <begin position="153"/>
        <end position="174"/>
    </location>
</feature>
<dbReference type="SUPFAM" id="SSF90123">
    <property type="entry name" value="ABC transporter transmembrane region"/>
    <property type="match status" value="1"/>
</dbReference>
<dbReference type="SUPFAM" id="SSF52540">
    <property type="entry name" value="P-loop containing nucleoside triphosphate hydrolases"/>
    <property type="match status" value="1"/>
</dbReference>
<dbReference type="Gene3D" id="3.40.50.300">
    <property type="entry name" value="P-loop containing nucleotide triphosphate hydrolases"/>
    <property type="match status" value="1"/>
</dbReference>
<keyword evidence="3 9" id="KW-0812">Transmembrane</keyword>
<dbReference type="AlphaFoldDB" id="A0A455SY39"/>
<dbReference type="GO" id="GO:0005886">
    <property type="term" value="C:plasma membrane"/>
    <property type="evidence" value="ECO:0007669"/>
    <property type="project" value="UniProtKB-SubCell"/>
</dbReference>
<dbReference type="PANTHER" id="PTHR43394:SF1">
    <property type="entry name" value="ATP-BINDING CASSETTE SUB-FAMILY B MEMBER 10, MITOCHONDRIAL"/>
    <property type="match status" value="1"/>
</dbReference>
<keyword evidence="6 9" id="KW-1133">Transmembrane helix</keyword>
<dbReference type="GO" id="GO:0015421">
    <property type="term" value="F:ABC-type oligopeptide transporter activity"/>
    <property type="evidence" value="ECO:0007669"/>
    <property type="project" value="TreeGrafter"/>
</dbReference>
<reference evidence="12" key="1">
    <citation type="submission" date="2018-12" db="EMBL/GenBank/DDBJ databases">
        <title>Novel natural products biosynthetic potential of the class Ktedonobacteria.</title>
        <authorList>
            <person name="Zheng Y."/>
            <person name="Saitou A."/>
            <person name="Wang C.M."/>
            <person name="Toyoda A."/>
            <person name="Minakuchi Y."/>
            <person name="Sekiguchi Y."/>
            <person name="Ueda K."/>
            <person name="Takano H."/>
            <person name="Sakai Y."/>
            <person name="Yokota A."/>
            <person name="Yabe S."/>
        </authorList>
    </citation>
    <scope>NUCLEOTIDE SEQUENCE</scope>
    <source>
        <strain evidence="12">A3-2</strain>
    </source>
</reference>
<dbReference type="CDD" id="cd18542">
    <property type="entry name" value="ABC_6TM_YknU_like"/>
    <property type="match status" value="1"/>
</dbReference>
<dbReference type="PANTHER" id="PTHR43394">
    <property type="entry name" value="ATP-DEPENDENT PERMEASE MDL1, MITOCHONDRIAL"/>
    <property type="match status" value="1"/>
</dbReference>
<evidence type="ECO:0000256" key="8">
    <source>
        <dbReference type="SAM" id="MobiDB-lite"/>
    </source>
</evidence>
<dbReference type="InterPro" id="IPR003439">
    <property type="entry name" value="ABC_transporter-like_ATP-bd"/>
</dbReference>
<dbReference type="InterPro" id="IPR011527">
    <property type="entry name" value="ABC1_TM_dom"/>
</dbReference>